<organism evidence="1 2">
    <name type="scientific">Stephania japonica</name>
    <dbReference type="NCBI Taxonomy" id="461633"/>
    <lineage>
        <taxon>Eukaryota</taxon>
        <taxon>Viridiplantae</taxon>
        <taxon>Streptophyta</taxon>
        <taxon>Embryophyta</taxon>
        <taxon>Tracheophyta</taxon>
        <taxon>Spermatophyta</taxon>
        <taxon>Magnoliopsida</taxon>
        <taxon>Ranunculales</taxon>
        <taxon>Menispermaceae</taxon>
        <taxon>Menispermoideae</taxon>
        <taxon>Cissampelideae</taxon>
        <taxon>Stephania</taxon>
    </lineage>
</organism>
<accession>A0AAP0KIG5</accession>
<name>A0AAP0KIG5_9MAGN</name>
<evidence type="ECO:0000313" key="1">
    <source>
        <dbReference type="EMBL" id="KAK9153166.1"/>
    </source>
</evidence>
<keyword evidence="2" id="KW-1185">Reference proteome</keyword>
<protein>
    <submittedName>
        <fullName evidence="1">Uncharacterized protein</fullName>
    </submittedName>
</protein>
<evidence type="ECO:0000313" key="2">
    <source>
        <dbReference type="Proteomes" id="UP001417504"/>
    </source>
</evidence>
<sequence>MFVYIKSGLTFSNPTPCMITMTHRFHALETRALSSVLSPLSSPTRKLDLEFSIGFPVMLEHFGGLDFGR</sequence>
<proteinExistence type="predicted"/>
<dbReference type="EMBL" id="JBBNAE010000001">
    <property type="protein sequence ID" value="KAK9153166.1"/>
    <property type="molecule type" value="Genomic_DNA"/>
</dbReference>
<dbReference type="Proteomes" id="UP001417504">
    <property type="component" value="Unassembled WGS sequence"/>
</dbReference>
<dbReference type="AlphaFoldDB" id="A0AAP0KIG5"/>
<comment type="caution">
    <text evidence="1">The sequence shown here is derived from an EMBL/GenBank/DDBJ whole genome shotgun (WGS) entry which is preliminary data.</text>
</comment>
<reference evidence="1 2" key="1">
    <citation type="submission" date="2024-01" db="EMBL/GenBank/DDBJ databases">
        <title>Genome assemblies of Stephania.</title>
        <authorList>
            <person name="Yang L."/>
        </authorList>
    </citation>
    <scope>NUCLEOTIDE SEQUENCE [LARGE SCALE GENOMIC DNA]</scope>
    <source>
        <strain evidence="1">QJT</strain>
        <tissue evidence="1">Leaf</tissue>
    </source>
</reference>
<gene>
    <name evidence="1" type="ORF">Sjap_000646</name>
</gene>